<dbReference type="AlphaFoldDB" id="A0A6P9CEE0"/>
<keyword evidence="9" id="KW-0812">Transmembrane</keyword>
<dbReference type="InterPro" id="IPR016186">
    <property type="entry name" value="C-type_lectin-like/link_sf"/>
</dbReference>
<evidence type="ECO:0000313" key="12">
    <source>
        <dbReference type="RefSeq" id="XP_034277646.1"/>
    </source>
</evidence>
<dbReference type="PANTHER" id="PTHR46784:SF1">
    <property type="entry name" value="KILLER CELL LECTIN-LIKE RECEPTOR SUBFAMILY B MEMBER 1"/>
    <property type="match status" value="1"/>
</dbReference>
<keyword evidence="5" id="KW-0735">Signal-anchor</keyword>
<dbReference type="GO" id="GO:0005576">
    <property type="term" value="C:extracellular region"/>
    <property type="evidence" value="ECO:0007669"/>
    <property type="project" value="UniProtKB-SubCell"/>
</dbReference>
<dbReference type="OMA" id="PQNPEEM"/>
<feature type="domain" description="C-type lectin" evidence="10">
    <location>
        <begin position="138"/>
        <end position="242"/>
    </location>
</feature>
<dbReference type="SMART" id="SM00034">
    <property type="entry name" value="CLECT"/>
    <property type="match status" value="1"/>
</dbReference>
<keyword evidence="7" id="KW-1015">Disulfide bond</keyword>
<dbReference type="GO" id="GO:0005886">
    <property type="term" value="C:plasma membrane"/>
    <property type="evidence" value="ECO:0007669"/>
    <property type="project" value="TreeGrafter"/>
</dbReference>
<gene>
    <name evidence="12" type="primary">LOC117668062</name>
</gene>
<evidence type="ECO:0000256" key="9">
    <source>
        <dbReference type="SAM" id="Phobius"/>
    </source>
</evidence>
<dbReference type="Gene3D" id="3.10.100.10">
    <property type="entry name" value="Mannose-Binding Protein A, subunit A"/>
    <property type="match status" value="1"/>
</dbReference>
<evidence type="ECO:0000256" key="2">
    <source>
        <dbReference type="ARBA" id="ARBA00004613"/>
    </source>
</evidence>
<comment type="subcellular location">
    <subcellularLocation>
        <location evidence="1">Membrane</location>
        <topology evidence="1">Single-pass type II membrane protein</topology>
    </subcellularLocation>
    <subcellularLocation>
        <location evidence="2">Secreted</location>
    </subcellularLocation>
</comment>
<evidence type="ECO:0000259" key="10">
    <source>
        <dbReference type="PROSITE" id="PS50041"/>
    </source>
</evidence>
<keyword evidence="11" id="KW-1185">Reference proteome</keyword>
<evidence type="ECO:0000256" key="6">
    <source>
        <dbReference type="ARBA" id="ARBA00022989"/>
    </source>
</evidence>
<dbReference type="Proteomes" id="UP001652622">
    <property type="component" value="Unplaced"/>
</dbReference>
<organism evidence="11 12">
    <name type="scientific">Pantherophis guttatus</name>
    <name type="common">Corn snake</name>
    <name type="synonym">Elaphe guttata</name>
    <dbReference type="NCBI Taxonomy" id="94885"/>
    <lineage>
        <taxon>Eukaryota</taxon>
        <taxon>Metazoa</taxon>
        <taxon>Chordata</taxon>
        <taxon>Craniata</taxon>
        <taxon>Vertebrata</taxon>
        <taxon>Euteleostomi</taxon>
        <taxon>Lepidosauria</taxon>
        <taxon>Squamata</taxon>
        <taxon>Bifurcata</taxon>
        <taxon>Unidentata</taxon>
        <taxon>Episquamata</taxon>
        <taxon>Toxicofera</taxon>
        <taxon>Serpentes</taxon>
        <taxon>Colubroidea</taxon>
        <taxon>Colubridae</taxon>
        <taxon>Colubrinae</taxon>
        <taxon>Pantherophis</taxon>
    </lineage>
</organism>
<evidence type="ECO:0000256" key="7">
    <source>
        <dbReference type="ARBA" id="ARBA00023157"/>
    </source>
</evidence>
<proteinExistence type="predicted"/>
<dbReference type="GO" id="GO:0030246">
    <property type="term" value="F:carbohydrate binding"/>
    <property type="evidence" value="ECO:0007669"/>
    <property type="project" value="UniProtKB-KW"/>
</dbReference>
<keyword evidence="9" id="KW-0472">Membrane</keyword>
<dbReference type="InterPro" id="IPR051527">
    <property type="entry name" value="KLR_subfamily_B"/>
</dbReference>
<keyword evidence="6 9" id="KW-1133">Transmembrane helix</keyword>
<dbReference type="GO" id="GO:0042269">
    <property type="term" value="P:regulation of natural killer cell mediated cytotoxicity"/>
    <property type="evidence" value="ECO:0007669"/>
    <property type="project" value="TreeGrafter"/>
</dbReference>
<evidence type="ECO:0000256" key="3">
    <source>
        <dbReference type="ARBA" id="ARBA00022525"/>
    </source>
</evidence>
<dbReference type="Pfam" id="PF00059">
    <property type="entry name" value="Lectin_C"/>
    <property type="match status" value="1"/>
</dbReference>
<dbReference type="PROSITE" id="PS50041">
    <property type="entry name" value="C_TYPE_LECTIN_2"/>
    <property type="match status" value="1"/>
</dbReference>
<dbReference type="InterPro" id="IPR001304">
    <property type="entry name" value="C-type_lectin-like"/>
</dbReference>
<accession>A0A6P9CEE0</accession>
<evidence type="ECO:0000256" key="1">
    <source>
        <dbReference type="ARBA" id="ARBA00004606"/>
    </source>
</evidence>
<evidence type="ECO:0000256" key="4">
    <source>
        <dbReference type="ARBA" id="ARBA00022734"/>
    </source>
</evidence>
<dbReference type="PANTHER" id="PTHR46784">
    <property type="entry name" value="KILLER CELL LECTIN-LIKE RECEPTOR SUBFAMILY B MEMBER 1"/>
    <property type="match status" value="1"/>
</dbReference>
<protein>
    <submittedName>
        <fullName evidence="12">Killer cell lectin-like receptor subfamily B member 1B allele C</fullName>
    </submittedName>
</protein>
<evidence type="ECO:0000256" key="8">
    <source>
        <dbReference type="SAM" id="MobiDB-lite"/>
    </source>
</evidence>
<evidence type="ECO:0000313" key="11">
    <source>
        <dbReference type="Proteomes" id="UP001652622"/>
    </source>
</evidence>
<dbReference type="GeneID" id="117668062"/>
<reference evidence="12" key="1">
    <citation type="submission" date="2025-08" db="UniProtKB">
        <authorList>
            <consortium name="RefSeq"/>
        </authorList>
    </citation>
    <scope>IDENTIFICATION</scope>
    <source>
        <tissue evidence="12">Blood</tissue>
    </source>
</reference>
<dbReference type="GO" id="GO:0009986">
    <property type="term" value="C:cell surface"/>
    <property type="evidence" value="ECO:0007669"/>
    <property type="project" value="TreeGrafter"/>
</dbReference>
<name>A0A6P9CEE0_PANGU</name>
<dbReference type="InterPro" id="IPR033992">
    <property type="entry name" value="NKR-like_CTLD"/>
</dbReference>
<feature type="transmembrane region" description="Helical" evidence="9">
    <location>
        <begin position="42"/>
        <end position="66"/>
    </location>
</feature>
<dbReference type="InterPro" id="IPR016187">
    <property type="entry name" value="CTDL_fold"/>
</dbReference>
<dbReference type="KEGG" id="pgut:117668062"/>
<dbReference type="InParanoid" id="A0A6P9CEE0"/>
<sequence>MDADLVYQNIKSSEDPSPRRRRAKLDVVQQADHRLCPHWHWILLWLSCAGNVLLVVAMILIGVHGLGCSSSTPLNRSPQNPEEMTRISNTHQRNHLESKTNSQLQAFRSCLRQHLCETTNAFTENASCNVCPRTWLLYEDKCYWFSTSILSWKQSGRDCAAKGSQLLVISNTREQKFVQDIIKDKSTWIGLTAKLPEEKWMWDNGSPLNQTLSQPLMADCGIIGKKGIASDICSAELHWICQKLSVFI</sequence>
<dbReference type="SUPFAM" id="SSF56436">
    <property type="entry name" value="C-type lectin-like"/>
    <property type="match status" value="1"/>
</dbReference>
<feature type="region of interest" description="Disordered" evidence="8">
    <location>
        <begin position="1"/>
        <end position="21"/>
    </location>
</feature>
<keyword evidence="4" id="KW-0430">Lectin</keyword>
<dbReference type="RefSeq" id="XP_034277646.1">
    <property type="nucleotide sequence ID" value="XM_034421755.1"/>
</dbReference>
<evidence type="ECO:0000256" key="5">
    <source>
        <dbReference type="ARBA" id="ARBA00022968"/>
    </source>
</evidence>
<keyword evidence="3" id="KW-0964">Secreted</keyword>
<dbReference type="GO" id="GO:0038023">
    <property type="term" value="F:signaling receptor activity"/>
    <property type="evidence" value="ECO:0007669"/>
    <property type="project" value="TreeGrafter"/>
</dbReference>
<dbReference type="CDD" id="cd03593">
    <property type="entry name" value="CLECT_NK_receptors_like"/>
    <property type="match status" value="1"/>
</dbReference>